<dbReference type="EMBL" id="DABCJL010000052">
    <property type="protein sequence ID" value="HAH7771903.1"/>
    <property type="molecule type" value="Genomic_DNA"/>
</dbReference>
<protein>
    <submittedName>
        <fullName evidence="2">Uncharacterized protein</fullName>
    </submittedName>
</protein>
<evidence type="ECO:0000313" key="2">
    <source>
        <dbReference type="EMBL" id="HAH7771903.1"/>
    </source>
</evidence>
<dbReference type="AlphaFoldDB" id="A0A781EBH0"/>
<organism evidence="2">
    <name type="scientific">Escherichia coli</name>
    <dbReference type="NCBI Taxonomy" id="562"/>
    <lineage>
        <taxon>Bacteria</taxon>
        <taxon>Pseudomonadati</taxon>
        <taxon>Pseudomonadota</taxon>
        <taxon>Gammaproteobacteria</taxon>
        <taxon>Enterobacterales</taxon>
        <taxon>Enterobacteriaceae</taxon>
        <taxon>Escherichia</taxon>
    </lineage>
</organism>
<reference evidence="2" key="2">
    <citation type="submission" date="2020-01" db="EMBL/GenBank/DDBJ databases">
        <authorList>
            <consortium name="NCBI Pathogen Detection Project"/>
        </authorList>
    </citation>
    <scope>NUCLEOTIDE SEQUENCE</scope>
    <source>
        <strain evidence="2">C0382</strain>
    </source>
</reference>
<proteinExistence type="predicted"/>
<sequence>MTRSIFLVRKRAKLSLKMINLITKPSDRAFFSHCPPLCYSCVKFVSPSRCE</sequence>
<reference evidence="2" key="1">
    <citation type="journal article" date="2018" name="Genome Biol.">
        <title>SKESA: strategic k-mer extension for scrupulous assemblies.</title>
        <authorList>
            <person name="Souvorov A."/>
            <person name="Agarwala R."/>
            <person name="Lipman D.J."/>
        </authorList>
    </citation>
    <scope>NUCLEOTIDE SEQUENCE [LARGE SCALE GENOMIC DNA]</scope>
    <source>
        <strain evidence="2">C0382</strain>
    </source>
</reference>
<name>A0A781EBH0_ECOLX</name>
<dbReference type="Proteomes" id="UP000843571">
    <property type="component" value="Unassembled WGS sequence"/>
</dbReference>
<comment type="caution">
    <text evidence="2">The sequence shown here is derived from an EMBL/GenBank/DDBJ whole genome shotgun (WGS) entry which is preliminary data.</text>
</comment>
<gene>
    <name evidence="1" type="ORF">HIE29_004066</name>
    <name evidence="2" type="ORF">HIE29_005504</name>
</gene>
<dbReference type="EMBL" id="DABCJL010000010">
    <property type="protein sequence ID" value="HAH7770580.1"/>
    <property type="molecule type" value="Genomic_DNA"/>
</dbReference>
<accession>A0A781EBH0</accession>
<evidence type="ECO:0000313" key="1">
    <source>
        <dbReference type="EMBL" id="HAH7770580.1"/>
    </source>
</evidence>